<reference evidence="1 2" key="1">
    <citation type="submission" date="2015-10" db="EMBL/GenBank/DDBJ databases">
        <title>Full genome of DAOMC 229536 Phialocephala scopiformis, a fungal endophyte of spruce producing the potent anti-insectan compound rugulosin.</title>
        <authorList>
            <consortium name="DOE Joint Genome Institute"/>
            <person name="Walker A.K."/>
            <person name="Frasz S.L."/>
            <person name="Seifert K.A."/>
            <person name="Miller J.D."/>
            <person name="Mondo S.J."/>
            <person name="Labutti K."/>
            <person name="Lipzen A."/>
            <person name="Dockter R."/>
            <person name="Kennedy M."/>
            <person name="Grigoriev I.V."/>
            <person name="Spatafora J.W."/>
        </authorList>
    </citation>
    <scope>NUCLEOTIDE SEQUENCE [LARGE SCALE GENOMIC DNA]</scope>
    <source>
        <strain evidence="1 2">CBS 120377</strain>
    </source>
</reference>
<dbReference type="InParanoid" id="A0A194X2R5"/>
<organism evidence="1 2">
    <name type="scientific">Mollisia scopiformis</name>
    <name type="common">Conifer needle endophyte fungus</name>
    <name type="synonym">Phialocephala scopiformis</name>
    <dbReference type="NCBI Taxonomy" id="149040"/>
    <lineage>
        <taxon>Eukaryota</taxon>
        <taxon>Fungi</taxon>
        <taxon>Dikarya</taxon>
        <taxon>Ascomycota</taxon>
        <taxon>Pezizomycotina</taxon>
        <taxon>Leotiomycetes</taxon>
        <taxon>Helotiales</taxon>
        <taxon>Mollisiaceae</taxon>
        <taxon>Mollisia</taxon>
    </lineage>
</organism>
<proteinExistence type="predicted"/>
<keyword evidence="2" id="KW-1185">Reference proteome</keyword>
<dbReference type="Proteomes" id="UP000070700">
    <property type="component" value="Unassembled WGS sequence"/>
</dbReference>
<dbReference type="RefSeq" id="XP_018068669.1">
    <property type="nucleotide sequence ID" value="XM_018215363.1"/>
</dbReference>
<evidence type="ECO:0000313" key="1">
    <source>
        <dbReference type="EMBL" id="KUJ14314.1"/>
    </source>
</evidence>
<protein>
    <submittedName>
        <fullName evidence="1">Uncharacterized protein</fullName>
    </submittedName>
</protein>
<evidence type="ECO:0000313" key="2">
    <source>
        <dbReference type="Proteomes" id="UP000070700"/>
    </source>
</evidence>
<dbReference type="AlphaFoldDB" id="A0A194X2R5"/>
<dbReference type="PROSITE" id="PS51257">
    <property type="entry name" value="PROKAR_LIPOPROTEIN"/>
    <property type="match status" value="1"/>
</dbReference>
<dbReference type="KEGG" id="psco:LY89DRAFT_686799"/>
<name>A0A194X2R5_MOLSC</name>
<sequence>MTLVLRPHATDRIRLCLCLWPLPLPLPLVLLGCLRTKSSRRGYVMKLRASWAQL</sequence>
<dbReference type="EMBL" id="KQ947420">
    <property type="protein sequence ID" value="KUJ14314.1"/>
    <property type="molecule type" value="Genomic_DNA"/>
</dbReference>
<accession>A0A194X2R5</accession>
<gene>
    <name evidence="1" type="ORF">LY89DRAFT_686799</name>
</gene>
<dbReference type="GeneID" id="28825089"/>